<dbReference type="GO" id="GO:0003676">
    <property type="term" value="F:nucleic acid binding"/>
    <property type="evidence" value="ECO:0007669"/>
    <property type="project" value="InterPro"/>
</dbReference>
<dbReference type="InterPro" id="IPR004013">
    <property type="entry name" value="PHP_dom"/>
</dbReference>
<dbReference type="RefSeq" id="WP_013661332.1">
    <property type="nucleotide sequence ID" value="NC_015276.1"/>
</dbReference>
<feature type="domain" description="Polymerase/histidinol phosphatase N-terminal" evidence="14">
    <location>
        <begin position="26"/>
        <end position="93"/>
    </location>
</feature>
<dbReference type="GO" id="GO:0006260">
    <property type="term" value="P:DNA replication"/>
    <property type="evidence" value="ECO:0007669"/>
    <property type="project" value="UniProtKB-KW"/>
</dbReference>
<dbReference type="Pfam" id="PF14579">
    <property type="entry name" value="HHH_6"/>
    <property type="match status" value="1"/>
</dbReference>
<keyword evidence="16" id="KW-1185">Reference proteome</keyword>
<sequence>MKHQGINHQPENRQTVTHQATALRYAELHVISSYTFQQGASHPWELVERAQKLNYAGIAITDECSLAGVVKAHEASKEHGIPLIIGSTFQVKGFSLIVLAPSIEAYRKLSMLITKGRRNAEKGHYHLQLEDYLSELQGCLFIIVITDNTLEQSFSSITSNIKKISDCYPNNVWLGLQQLLTPTDRAKKQTVYRLFSMLRLPVTAVSSVDMHEPSRQPLRDVMTAIRLHASVNKLNGRQAPNAETHLRSPKKLRKLYSDQELEESLTILERCHFSLDELKYDYPKDLVPEGTTPSGYLKQLTYEGLHRRYSDCVPQAIEKQIEKELSIIKELKFEHYFLTVWDIVKFARKRNILCQGRGSAANSAVCYCLGITEVNPANTDLLFERFISKERHEPPDIDVDFEHERREEVIQYLYQRYGRERAALAATVITYRAKSAIRDVGKALGYEEHFLSKLIKKLDRRDKATPWLKQLSDYGNAKPSYQFQLFLKLVEEILGFPRHLSQHVGGFVIAAERVDHLVPVENASMEGRTIIQWDKDDLESLGLLKVDVLALGMLTAIKKSLNLISKIKGAPFTLQSIPREDHKVYDMLQKGESIGVFQIESRAQINMLPRLKPNCFYDLVIQVAIVRPGPIQGGMVHPYLQRRAGTQAINYPSAEIKSVLNRTLGVPIFQEQVIKLAMVAASFSAGEADQLRRAMAAWKRTGRLKPFQDKLKQGMLERGYDEVFADQLCMQIQGFGEYGFPESHAASFAILVYFSSWLKHYYPTVFCCSLLNSQPMGFYTPYQLIQDAQRNGVIVKPVCVQHSEWDHTLERLSESEQQNQQDKQFAIRLGFRLVKGMSHEGSVRLTQKRGNTPFTSLEEFLNRVKPNKRDKEALASSGAFSVLSGNRFQARWDILGHQQETELNLELNNETKIALPTPSEQIDTLEDLKSMGVSLGKHPMRFLREQGACYKCTPSNELEQGTHQQLIRVSGLVTGRQRPGTASGVTFITLEDEFGNTNVVVWQATASVQKKAFLGATILEVHGVLEKEGKVVHVIAGRLIDRTHLWETLSIKSRNFH</sequence>
<keyword evidence="10 13" id="KW-0239">DNA-directed DNA polymerase</keyword>
<dbReference type="InterPro" id="IPR011708">
    <property type="entry name" value="DNA_pol3_alpha_NTPase_dom"/>
</dbReference>
<dbReference type="PATRIC" id="fig|717774.3.peg.2248"/>
<dbReference type="STRING" id="717774.Marme_2184"/>
<evidence type="ECO:0000256" key="8">
    <source>
        <dbReference type="ARBA" id="ARBA00022705"/>
    </source>
</evidence>
<organism evidence="15 16">
    <name type="scientific">Marinomonas mediterranea (strain ATCC 700492 / JCM 21426 / NBRC 103028 / MMB-1)</name>
    <dbReference type="NCBI Taxonomy" id="717774"/>
    <lineage>
        <taxon>Bacteria</taxon>
        <taxon>Pseudomonadati</taxon>
        <taxon>Pseudomonadota</taxon>
        <taxon>Gammaproteobacteria</taxon>
        <taxon>Oceanospirillales</taxon>
        <taxon>Oceanospirillaceae</taxon>
        <taxon>Marinomonas</taxon>
    </lineage>
</organism>
<dbReference type="NCBIfam" id="NF004225">
    <property type="entry name" value="PRK05672.1"/>
    <property type="match status" value="1"/>
</dbReference>
<evidence type="ECO:0000256" key="5">
    <source>
        <dbReference type="ARBA" id="ARBA00022490"/>
    </source>
</evidence>
<dbReference type="InterPro" id="IPR040982">
    <property type="entry name" value="DNA_pol3_finger"/>
</dbReference>
<dbReference type="HOGENOM" id="CLU_001600_4_0_6"/>
<reference evidence="15 16" key="1">
    <citation type="journal article" date="2012" name="Stand. Genomic Sci.">
        <title>Complete genome sequence of the melanogenic marine bacterium Marinomonas mediterranea type strain (MMB-1(T)).</title>
        <authorList>
            <person name="Lucas-Elio P."/>
            <person name="Goodwin L."/>
            <person name="Woyke T."/>
            <person name="Pitluck S."/>
            <person name="Nolan M."/>
            <person name="Kyrpides N.C."/>
            <person name="Detter J.C."/>
            <person name="Copeland A."/>
            <person name="Teshima H."/>
            <person name="Bruce D."/>
            <person name="Detter C."/>
            <person name="Tapia R."/>
            <person name="Han S."/>
            <person name="Land M.L."/>
            <person name="Ivanova N."/>
            <person name="Mikhailova N."/>
            <person name="Johnston A.W."/>
            <person name="Sanchez-Amat A."/>
        </authorList>
    </citation>
    <scope>NUCLEOTIDE SEQUENCE [LARGE SCALE GENOMIC DNA]</scope>
    <source>
        <strain evidence="16">ATCC 700492 / JCM 21426 / NBRC 103028 / MMB-1</strain>
    </source>
</reference>
<dbReference type="CDD" id="cd04485">
    <property type="entry name" value="DnaE_OBF"/>
    <property type="match status" value="1"/>
</dbReference>
<dbReference type="SUPFAM" id="SSF89550">
    <property type="entry name" value="PHP domain-like"/>
    <property type="match status" value="1"/>
</dbReference>
<dbReference type="InterPro" id="IPR016195">
    <property type="entry name" value="Pol/histidinol_Pase-like"/>
</dbReference>
<comment type="catalytic activity">
    <reaction evidence="12 13">
        <text>DNA(n) + a 2'-deoxyribonucleoside 5'-triphosphate = DNA(n+1) + diphosphate</text>
        <dbReference type="Rhea" id="RHEA:22508"/>
        <dbReference type="Rhea" id="RHEA-COMP:17339"/>
        <dbReference type="Rhea" id="RHEA-COMP:17340"/>
        <dbReference type="ChEBI" id="CHEBI:33019"/>
        <dbReference type="ChEBI" id="CHEBI:61560"/>
        <dbReference type="ChEBI" id="CHEBI:173112"/>
        <dbReference type="EC" id="2.7.7.7"/>
    </reaction>
</comment>
<evidence type="ECO:0000256" key="10">
    <source>
        <dbReference type="ARBA" id="ARBA00022932"/>
    </source>
</evidence>
<dbReference type="InterPro" id="IPR004365">
    <property type="entry name" value="NA-bd_OB_tRNA"/>
</dbReference>
<evidence type="ECO:0000256" key="4">
    <source>
        <dbReference type="ARBA" id="ARBA00017273"/>
    </source>
</evidence>
<dbReference type="EC" id="2.7.7.7" evidence="3 13"/>
<dbReference type="GO" id="GO:0005737">
    <property type="term" value="C:cytoplasm"/>
    <property type="evidence" value="ECO:0007669"/>
    <property type="project" value="UniProtKB-SubCell"/>
</dbReference>
<evidence type="ECO:0000256" key="7">
    <source>
        <dbReference type="ARBA" id="ARBA00022695"/>
    </source>
</evidence>
<evidence type="ECO:0000256" key="2">
    <source>
        <dbReference type="ARBA" id="ARBA00007391"/>
    </source>
</evidence>
<evidence type="ECO:0000259" key="14">
    <source>
        <dbReference type="SMART" id="SM00481"/>
    </source>
</evidence>
<dbReference type="InterPro" id="IPR003141">
    <property type="entry name" value="Pol/His_phosphatase_N"/>
</dbReference>
<keyword evidence="8 13" id="KW-0235">DNA replication</keyword>
<dbReference type="Pfam" id="PF01336">
    <property type="entry name" value="tRNA_anti-codon"/>
    <property type="match status" value="1"/>
</dbReference>
<comment type="subcellular location">
    <subcellularLocation>
        <location evidence="1 13">Cytoplasm</location>
    </subcellularLocation>
</comment>
<dbReference type="GO" id="GO:0008408">
    <property type="term" value="F:3'-5' exonuclease activity"/>
    <property type="evidence" value="ECO:0007669"/>
    <property type="project" value="InterPro"/>
</dbReference>
<dbReference type="PANTHER" id="PTHR32294:SF4">
    <property type="entry name" value="ERROR-PRONE DNA POLYMERASE"/>
    <property type="match status" value="1"/>
</dbReference>
<dbReference type="CDD" id="cd07434">
    <property type="entry name" value="PHP_PolIIIA_DnaE2"/>
    <property type="match status" value="1"/>
</dbReference>
<dbReference type="SMART" id="SM00481">
    <property type="entry name" value="POLIIIAc"/>
    <property type="match status" value="1"/>
</dbReference>
<dbReference type="KEGG" id="mme:Marme_2184"/>
<comment type="function">
    <text evidence="13">DNA polymerase involved in damage-induced mutagenesis and translesion synthesis (TLS). It is not the major replicative DNA polymerase.</text>
</comment>
<evidence type="ECO:0000313" key="15">
    <source>
        <dbReference type="EMBL" id="ADZ91427.1"/>
    </source>
</evidence>
<gene>
    <name evidence="13" type="primary">dnaE2</name>
    <name evidence="15" type="ordered locus">Marme_2184</name>
</gene>
<dbReference type="OrthoDB" id="9803237at2"/>
<dbReference type="NCBIfam" id="TIGR00594">
    <property type="entry name" value="polc"/>
    <property type="match status" value="1"/>
</dbReference>
<evidence type="ECO:0000256" key="13">
    <source>
        <dbReference type="HAMAP-Rule" id="MF_01902"/>
    </source>
</evidence>
<dbReference type="Pfam" id="PF17657">
    <property type="entry name" value="DNA_pol3_finger"/>
    <property type="match status" value="1"/>
</dbReference>
<keyword evidence="9 13" id="KW-0227">DNA damage</keyword>
<evidence type="ECO:0000256" key="9">
    <source>
        <dbReference type="ARBA" id="ARBA00022763"/>
    </source>
</evidence>
<accession>F2K4N4</accession>
<evidence type="ECO:0000256" key="3">
    <source>
        <dbReference type="ARBA" id="ARBA00012417"/>
    </source>
</evidence>
<dbReference type="GO" id="GO:0006281">
    <property type="term" value="P:DNA repair"/>
    <property type="evidence" value="ECO:0007669"/>
    <property type="project" value="UniProtKB-UniRule"/>
</dbReference>
<keyword evidence="7 13" id="KW-0548">Nucleotidyltransferase</keyword>
<keyword evidence="11 13" id="KW-0234">DNA repair</keyword>
<dbReference type="AlphaFoldDB" id="F2K4N4"/>
<evidence type="ECO:0000256" key="11">
    <source>
        <dbReference type="ARBA" id="ARBA00023204"/>
    </source>
</evidence>
<name>F2K4N4_MARM1</name>
<evidence type="ECO:0000256" key="1">
    <source>
        <dbReference type="ARBA" id="ARBA00004496"/>
    </source>
</evidence>
<dbReference type="Pfam" id="PF07733">
    <property type="entry name" value="DNA_pol3_alpha"/>
    <property type="match status" value="1"/>
</dbReference>
<dbReference type="InterPro" id="IPR004805">
    <property type="entry name" value="DnaE2/DnaE/PolC"/>
</dbReference>
<protein>
    <recommendedName>
        <fullName evidence="4 13">Error-prone DNA polymerase</fullName>
        <ecNumber evidence="3 13">2.7.7.7</ecNumber>
    </recommendedName>
</protein>
<dbReference type="EMBL" id="CP002583">
    <property type="protein sequence ID" value="ADZ91427.1"/>
    <property type="molecule type" value="Genomic_DNA"/>
</dbReference>
<evidence type="ECO:0000256" key="6">
    <source>
        <dbReference type="ARBA" id="ARBA00022679"/>
    </source>
</evidence>
<dbReference type="InterPro" id="IPR023073">
    <property type="entry name" value="DnaE2"/>
</dbReference>
<proteinExistence type="inferred from homology"/>
<dbReference type="Proteomes" id="UP000001062">
    <property type="component" value="Chromosome"/>
</dbReference>
<keyword evidence="5 13" id="KW-0963">Cytoplasm</keyword>
<dbReference type="Gene3D" id="1.10.150.870">
    <property type="match status" value="1"/>
</dbReference>
<comment type="similarity">
    <text evidence="2 13">Belongs to the DNA polymerase type-C family. DnaE2 subfamily.</text>
</comment>
<evidence type="ECO:0000313" key="16">
    <source>
        <dbReference type="Proteomes" id="UP000001062"/>
    </source>
</evidence>
<dbReference type="Pfam" id="PF02811">
    <property type="entry name" value="PHP"/>
    <property type="match status" value="1"/>
</dbReference>
<dbReference type="InterPro" id="IPR029460">
    <property type="entry name" value="DNAPol_HHH"/>
</dbReference>
<dbReference type="PANTHER" id="PTHR32294">
    <property type="entry name" value="DNA POLYMERASE III SUBUNIT ALPHA"/>
    <property type="match status" value="1"/>
</dbReference>
<evidence type="ECO:0000256" key="12">
    <source>
        <dbReference type="ARBA" id="ARBA00049244"/>
    </source>
</evidence>
<dbReference type="Gene3D" id="3.20.20.140">
    <property type="entry name" value="Metal-dependent hydrolases"/>
    <property type="match status" value="1"/>
</dbReference>
<keyword evidence="6 13" id="KW-0808">Transferase</keyword>
<dbReference type="eggNOG" id="COG0587">
    <property type="taxonomic scope" value="Bacteria"/>
</dbReference>
<dbReference type="GO" id="GO:0003887">
    <property type="term" value="F:DNA-directed DNA polymerase activity"/>
    <property type="evidence" value="ECO:0007669"/>
    <property type="project" value="UniProtKB-UniRule"/>
</dbReference>
<dbReference type="HAMAP" id="MF_01902">
    <property type="entry name" value="DNApol_error_prone"/>
    <property type="match status" value="1"/>
</dbReference>